<dbReference type="EMBL" id="CAFZ01000084">
    <property type="protein sequence ID" value="CCA70487.1"/>
    <property type="molecule type" value="Genomic_DNA"/>
</dbReference>
<organism evidence="2 3">
    <name type="scientific">Serendipita indica (strain DSM 11827)</name>
    <name type="common">Root endophyte fungus</name>
    <name type="synonym">Piriformospora indica</name>
    <dbReference type="NCBI Taxonomy" id="1109443"/>
    <lineage>
        <taxon>Eukaryota</taxon>
        <taxon>Fungi</taxon>
        <taxon>Dikarya</taxon>
        <taxon>Basidiomycota</taxon>
        <taxon>Agaricomycotina</taxon>
        <taxon>Agaricomycetes</taxon>
        <taxon>Sebacinales</taxon>
        <taxon>Serendipitaceae</taxon>
        <taxon>Serendipita</taxon>
    </lineage>
</organism>
<comment type="caution">
    <text evidence="2">The sequence shown here is derived from an EMBL/GenBank/DDBJ whole genome shotgun (WGS) entry which is preliminary data.</text>
</comment>
<dbReference type="AlphaFoldDB" id="G4TGN0"/>
<feature type="compositionally biased region" description="Basic residues" evidence="1">
    <location>
        <begin position="106"/>
        <end position="115"/>
    </location>
</feature>
<reference evidence="2 3" key="1">
    <citation type="journal article" date="2011" name="PLoS Pathog.">
        <title>Endophytic Life Strategies Decoded by Genome and Transcriptome Analyses of the Mutualistic Root Symbiont Piriformospora indica.</title>
        <authorList>
            <person name="Zuccaro A."/>
            <person name="Lahrmann U."/>
            <person name="Guldener U."/>
            <person name="Langen G."/>
            <person name="Pfiffi S."/>
            <person name="Biedenkopf D."/>
            <person name="Wong P."/>
            <person name="Samans B."/>
            <person name="Grimm C."/>
            <person name="Basiewicz M."/>
            <person name="Murat C."/>
            <person name="Martin F."/>
            <person name="Kogel K.H."/>
        </authorList>
    </citation>
    <scope>NUCLEOTIDE SEQUENCE [LARGE SCALE GENOMIC DNA]</scope>
    <source>
        <strain evidence="2 3">DSM 11827</strain>
    </source>
</reference>
<feature type="compositionally biased region" description="Acidic residues" evidence="1">
    <location>
        <begin position="90"/>
        <end position="99"/>
    </location>
</feature>
<evidence type="ECO:0000313" key="2">
    <source>
        <dbReference type="EMBL" id="CCA70487.1"/>
    </source>
</evidence>
<sequence length="204" mass="22920">MLAEGDDPLFAGARNPNATADPVYGEGYRFLFFFRRLEEHSVLIKTRNFRMVPTTQDAREEEPEPISQPVSMALTSGSRKRGKKRARTTDEDDDVEMAEETAPGRKTSKRKKPRTATHVLEGDAEDEGQVSDNGSIYDPDMDNQLHEDGVKQEETDIILPPAETLSVDVEEDKPKMAMHLSYTRTPCCGPLYMRRCCSMATTTT</sequence>
<evidence type="ECO:0000313" key="3">
    <source>
        <dbReference type="Proteomes" id="UP000007148"/>
    </source>
</evidence>
<dbReference type="InParanoid" id="G4TGN0"/>
<evidence type="ECO:0000256" key="1">
    <source>
        <dbReference type="SAM" id="MobiDB-lite"/>
    </source>
</evidence>
<name>G4TGN0_SERID</name>
<proteinExistence type="predicted"/>
<feature type="region of interest" description="Disordered" evidence="1">
    <location>
        <begin position="54"/>
        <end position="132"/>
    </location>
</feature>
<accession>G4TGN0</accession>
<dbReference type="Proteomes" id="UP000007148">
    <property type="component" value="Unassembled WGS sequence"/>
</dbReference>
<dbReference type="OrthoDB" id="5374757at2759"/>
<dbReference type="HOGENOM" id="CLU_1343728_0_0_1"/>
<protein>
    <submittedName>
        <fullName evidence="2">Uncharacterized protein</fullName>
    </submittedName>
</protein>
<keyword evidence="3" id="KW-1185">Reference proteome</keyword>
<gene>
    <name evidence="2" type="ORF">PIIN_04425</name>
</gene>